<dbReference type="Pfam" id="PF09421">
    <property type="entry name" value="FRQ"/>
    <property type="match status" value="1"/>
</dbReference>
<feature type="region of interest" description="Disordered" evidence="1">
    <location>
        <begin position="1"/>
        <end position="140"/>
    </location>
</feature>
<feature type="compositionally biased region" description="Low complexity" evidence="1">
    <location>
        <begin position="211"/>
        <end position="223"/>
    </location>
</feature>
<evidence type="ECO:0000313" key="3">
    <source>
        <dbReference type="Proteomes" id="UP001172673"/>
    </source>
</evidence>
<dbReference type="Proteomes" id="UP001172673">
    <property type="component" value="Unassembled WGS sequence"/>
</dbReference>
<feature type="compositionally biased region" description="Basic and acidic residues" evidence="1">
    <location>
        <begin position="94"/>
        <end position="104"/>
    </location>
</feature>
<feature type="region of interest" description="Disordered" evidence="1">
    <location>
        <begin position="202"/>
        <end position="273"/>
    </location>
</feature>
<feature type="region of interest" description="Disordered" evidence="1">
    <location>
        <begin position="322"/>
        <end position="415"/>
    </location>
</feature>
<dbReference type="EMBL" id="JAPDRK010000021">
    <property type="protein sequence ID" value="KAJ9603735.1"/>
    <property type="molecule type" value="Genomic_DNA"/>
</dbReference>
<reference evidence="2" key="1">
    <citation type="submission" date="2022-10" db="EMBL/GenBank/DDBJ databases">
        <title>Culturing micro-colonial fungi from biological soil crusts in the Mojave desert and describing Neophaeococcomyces mojavensis, and introducing the new genera and species Taxawa tesnikishii.</title>
        <authorList>
            <person name="Kurbessoian T."/>
            <person name="Stajich J.E."/>
        </authorList>
    </citation>
    <scope>NUCLEOTIDE SEQUENCE</scope>
    <source>
        <strain evidence="2">TK_41</strain>
    </source>
</reference>
<comment type="caution">
    <text evidence="2">The sequence shown here is derived from an EMBL/GenBank/DDBJ whole genome shotgun (WGS) entry which is preliminary data.</text>
</comment>
<feature type="compositionally biased region" description="Acidic residues" evidence="1">
    <location>
        <begin position="915"/>
        <end position="929"/>
    </location>
</feature>
<feature type="compositionally biased region" description="Polar residues" evidence="1">
    <location>
        <begin position="380"/>
        <end position="403"/>
    </location>
</feature>
<accession>A0AA38WYZ8</accession>
<dbReference type="InterPro" id="IPR018554">
    <property type="entry name" value="FRQ"/>
</dbReference>
<evidence type="ECO:0000256" key="1">
    <source>
        <dbReference type="SAM" id="MobiDB-lite"/>
    </source>
</evidence>
<dbReference type="GO" id="GO:0006355">
    <property type="term" value="P:regulation of DNA-templated transcription"/>
    <property type="evidence" value="ECO:0007669"/>
    <property type="project" value="InterPro"/>
</dbReference>
<feature type="compositionally biased region" description="Polar residues" evidence="1">
    <location>
        <begin position="555"/>
        <end position="587"/>
    </location>
</feature>
<feature type="compositionally biased region" description="Polar residues" evidence="1">
    <location>
        <begin position="536"/>
        <end position="548"/>
    </location>
</feature>
<feature type="compositionally biased region" description="Basic and acidic residues" evidence="1">
    <location>
        <begin position="41"/>
        <end position="56"/>
    </location>
</feature>
<feature type="compositionally biased region" description="Polar residues" evidence="1">
    <location>
        <begin position="109"/>
        <end position="126"/>
    </location>
</feature>
<feature type="region of interest" description="Disordered" evidence="1">
    <location>
        <begin position="495"/>
        <end position="587"/>
    </location>
</feature>
<dbReference type="GO" id="GO:0005634">
    <property type="term" value="C:nucleus"/>
    <property type="evidence" value="ECO:0007669"/>
    <property type="project" value="InterPro"/>
</dbReference>
<feature type="region of interest" description="Disordered" evidence="1">
    <location>
        <begin position="902"/>
        <end position="929"/>
    </location>
</feature>
<proteinExistence type="predicted"/>
<organism evidence="2 3">
    <name type="scientific">Cladophialophora chaetospira</name>
    <dbReference type="NCBI Taxonomy" id="386627"/>
    <lineage>
        <taxon>Eukaryota</taxon>
        <taxon>Fungi</taxon>
        <taxon>Dikarya</taxon>
        <taxon>Ascomycota</taxon>
        <taxon>Pezizomycotina</taxon>
        <taxon>Eurotiomycetes</taxon>
        <taxon>Chaetothyriomycetidae</taxon>
        <taxon>Chaetothyriales</taxon>
        <taxon>Herpotrichiellaceae</taxon>
        <taxon>Cladophialophora</taxon>
    </lineage>
</organism>
<sequence length="929" mass="101290">MLDSKIPPVASPKRPFSALSRGNSRRSHPSHSMSLPKNKRVKIEQTSDRSEEKHSSSEGLISPNIPQGESQESTSDQSAAKWFASKNENVADLQGKDSAREHESPFYLAQQTSIPRSKNLRSQNAESFGPRARDDTENDELRGVIDDLTIENKKLKTVLRTFHNRSTPASSNPDRVFEVRMHGLPAEKKRELEEILRSFATRLGDSPSQPSSSAQVTKSASSAGCVPATATKLQPDRIHTDSGYASKPDSSMNSMSQGATGLKLGESGHLSKTKKDTDIEKFLLDIPDSLLPRHSVSVSDNAKMQLVVQRLEHLFTGKRAAPGEHSLPLQQQQISRSAAKADRREDRRLNRTAKSEGTREAHILPSDSKLNPDTMEVSGQRPSNQSTSDLSSTEATTTQNVESPGSPDQRPTRPLDLDINRAQVASDNIEYIRHLGLSSPQFDDSIQTKGQSWVYLNLLVSMAQLHTLNVTPAFVRKAVKQLSTKFELSKDGHKVRWVGGDTDADPGYLHQGSPESAPQRTSEDTGDDGGHRSGRSVASTLNNASVSNSDDKNAQPRSSNTSNLLNFRTASSYPTDTQPSTIQSKSNSTFDYKPVVFQGKRTFLKAKESYLDSSSSYDGLSPESGGLVHAFSQSSLKSKDDSYEGYVTFFNNPYFFTDLSGDNVPTTARTHVHGGVRDVLGMAKEQRPPVDDALRDANACYFLTPLSSHMRSWSRDCPQIEMSLSPIRSAGEDETQPIELDASGIGGVRPEDNFALDVQICRKRGKLENGRSKARITMPTLHYSYEVALCRKLSLQPSRLPPPSYVFFTTGSSSEADAGYNYDDADSEESSVAENSPAPAGFLWQWSSSSNERQAGDDDVSEASSSLGVLQAARARLPGSINETAGPVSGSLAATVGASWSAASNAPEHDVGRDLDDESIDSMSVEEDM</sequence>
<gene>
    <name evidence="2" type="ORF">H2200_011921</name>
</gene>
<dbReference type="GO" id="GO:0005737">
    <property type="term" value="C:cytoplasm"/>
    <property type="evidence" value="ECO:0007669"/>
    <property type="project" value="InterPro"/>
</dbReference>
<dbReference type="AlphaFoldDB" id="A0AA38WYZ8"/>
<evidence type="ECO:0000313" key="2">
    <source>
        <dbReference type="EMBL" id="KAJ9603735.1"/>
    </source>
</evidence>
<feature type="compositionally biased region" description="Basic and acidic residues" evidence="1">
    <location>
        <begin position="131"/>
        <end position="140"/>
    </location>
</feature>
<feature type="compositionally biased region" description="Polar residues" evidence="1">
    <location>
        <begin position="248"/>
        <end position="259"/>
    </location>
</feature>
<evidence type="ECO:0008006" key="4">
    <source>
        <dbReference type="Google" id="ProtNLM"/>
    </source>
</evidence>
<feature type="compositionally biased region" description="Polar residues" evidence="1">
    <location>
        <begin position="64"/>
        <end position="78"/>
    </location>
</feature>
<feature type="compositionally biased region" description="Basic and acidic residues" evidence="1">
    <location>
        <begin position="339"/>
        <end position="362"/>
    </location>
</feature>
<keyword evidence="3" id="KW-1185">Reference proteome</keyword>
<name>A0AA38WYZ8_9EURO</name>
<dbReference type="GO" id="GO:0007623">
    <property type="term" value="P:circadian rhythm"/>
    <property type="evidence" value="ECO:0007669"/>
    <property type="project" value="InterPro"/>
</dbReference>
<protein>
    <recommendedName>
        <fullName evidence="4">Frequency clock protein</fullName>
    </recommendedName>
</protein>